<dbReference type="InterPro" id="IPR027065">
    <property type="entry name" value="Lon_Prtase"/>
</dbReference>
<sequence>MALRKAFEKVVVKRLMTDIPFNVLLSGGLDSSLVAAVVVRHLAGTEAARRWGTKLHSFYVGLEGSPNLKAAREDDIDAIEDVIYHTETYDVTTIRASTPMFLMSRKIKSLGVKMVISSEGSDELFGGYLYFHKAPNKEELHRETCRKVKALHQYDCLRANKATSAWGLEARVPFLDKEFINAAMSIDPEWKMVRPDLGRIDKWVLRKAFDDEEHPFLPKVHILYRQKEQFSDGVGYSWIDGLKAHAASNIVLIFYLVCNFVGVIVCLSSVKLVEQELWQKEDKGLIGVLPVRDSEATAIGSLLSPGVGSDSGGGGSKAVGSAGESSKQHLKNGKEPIQWHTKGVAARALHLSRGVEKPSGRVTYIVVLEELEHAEQDADLIALSRQFKATAMELISVLEQKQKTVGRTKVLLDTVPVYRLADIFVASFEISFEEQLSMLDSVDLKVRLSKANELVDRHLQSILVAEKITQKVEGQLSKSQKEFLLRQQMRAIKEELGDNDDEEDDVAALERKMQNAGMPANIWKLAQREMRRLRKMQPQQPGYSSSRAYLELLADLPWQKVSEERELDLRAAKESLDQDHYGLTKVKQRIIEYLAVRKLKPDARGPVLCFVGPPGVGKTSLASSIAKALNRKFLRISLGGVKDEADIRGHRRTYIGSMPGRLIDGLKRVSVSNPVMLLDEIDKTGSDVRDRMEVIELPGYTPEEKLKIAMKHLIPRVLEQHGLSTANLQIPEAMVKLIIERYTREAGVRNLERNLAALARAAAVKVAEQVKTLRLGKEIQPITTTLLDSRLADGGEVEMEVIPMGHDMSNTYENPSPMTVDEAMLEKVLGPPRFDDTEAADRVASPGVSVGLVWTSVGGEVQFVEATAMVRARAADLNLSPASDINLLESRDIHIHFPAGAVPKDGPSAGVTLVTALVSLFSNRKVRADTAMTGEMTLRGIVLPVGGVKDKVLAAHRYGIKRVILPERNLKDLSEVPSPILSGMEILLVKHIEDVLDHAFEGGCPLKSRSKL</sequence>
<dbReference type="InterPro" id="IPR014729">
    <property type="entry name" value="Rossmann-like_a/b/a_fold"/>
</dbReference>
<dbReference type="GO" id="GO:0004066">
    <property type="term" value="F:asparagine synthase (glutamine-hydrolyzing) activity"/>
    <property type="evidence" value="ECO:0007669"/>
    <property type="project" value="InterPro"/>
</dbReference>
<dbReference type="SMR" id="A0A1D6ETU0"/>
<dbReference type="FunFam" id="1.10.8.60:FF:000095">
    <property type="entry name" value="Lon protease homolog 2, peroxisomal"/>
    <property type="match status" value="1"/>
</dbReference>
<dbReference type="PRINTS" id="PR00830">
    <property type="entry name" value="ENDOLAPTASE"/>
</dbReference>
<dbReference type="GO" id="GO:0030163">
    <property type="term" value="P:protein catabolic process"/>
    <property type="evidence" value="ECO:0007669"/>
    <property type="project" value="InterPro"/>
</dbReference>
<dbReference type="EMBL" id="CM007648">
    <property type="protein sequence ID" value="ONM23101.1"/>
    <property type="molecule type" value="Genomic_DNA"/>
</dbReference>
<dbReference type="GO" id="GO:0004252">
    <property type="term" value="F:serine-type endopeptidase activity"/>
    <property type="evidence" value="ECO:0007669"/>
    <property type="project" value="UniProtKB-UniRule"/>
</dbReference>
<dbReference type="SUPFAM" id="SSF52540">
    <property type="entry name" value="P-loop containing nucleoside triphosphate hydrolases"/>
    <property type="match status" value="1"/>
</dbReference>
<evidence type="ECO:0000256" key="8">
    <source>
        <dbReference type="RuleBase" id="RU000592"/>
    </source>
</evidence>
<dbReference type="InParanoid" id="A0A1D6ETU0"/>
<dbReference type="PROSITE" id="PS51787">
    <property type="entry name" value="LON_N"/>
    <property type="match status" value="1"/>
</dbReference>
<comment type="similarity">
    <text evidence="6 7">Belongs to the peptidase S16 family.</text>
</comment>
<dbReference type="InterPro" id="IPR008269">
    <property type="entry name" value="Lon_proteolytic"/>
</dbReference>
<dbReference type="InterPro" id="IPR054594">
    <property type="entry name" value="Lon_lid"/>
</dbReference>
<dbReference type="Gene3D" id="1.20.58.1480">
    <property type="match status" value="1"/>
</dbReference>
<dbReference type="FunFam" id="1.20.5.5270:FF:000002">
    <property type="entry name" value="Lon protease homolog"/>
    <property type="match status" value="1"/>
</dbReference>
<accession>A0A1D6ETU0</accession>
<dbReference type="CDD" id="cd01991">
    <property type="entry name" value="Asn_synthase_B_C"/>
    <property type="match status" value="1"/>
</dbReference>
<dbReference type="SMART" id="SM00464">
    <property type="entry name" value="LON"/>
    <property type="match status" value="1"/>
</dbReference>
<keyword evidence="2 7" id="KW-0547">Nucleotide-binding</keyword>
<dbReference type="GO" id="GO:0006508">
    <property type="term" value="P:proteolysis"/>
    <property type="evidence" value="ECO:0007669"/>
    <property type="project" value="UniProtKB-KW"/>
</dbReference>
<dbReference type="PROSITE" id="PS01046">
    <property type="entry name" value="LON_SER"/>
    <property type="match status" value="1"/>
</dbReference>
<dbReference type="InterPro" id="IPR001962">
    <property type="entry name" value="Asn_synthase"/>
</dbReference>
<dbReference type="InterPro" id="IPR027417">
    <property type="entry name" value="P-loop_NTPase"/>
</dbReference>
<keyword evidence="1 6" id="KW-0645">Protease</keyword>
<evidence type="ECO:0000256" key="1">
    <source>
        <dbReference type="ARBA" id="ARBA00022670"/>
    </source>
</evidence>
<organism evidence="12">
    <name type="scientific">Zea mays</name>
    <name type="common">Maize</name>
    <dbReference type="NCBI Taxonomy" id="4577"/>
    <lineage>
        <taxon>Eukaryota</taxon>
        <taxon>Viridiplantae</taxon>
        <taxon>Streptophyta</taxon>
        <taxon>Embryophyta</taxon>
        <taxon>Tracheophyta</taxon>
        <taxon>Spermatophyta</taxon>
        <taxon>Magnoliopsida</taxon>
        <taxon>Liliopsida</taxon>
        <taxon>Poales</taxon>
        <taxon>Poaceae</taxon>
        <taxon>PACMAD clade</taxon>
        <taxon>Panicoideae</taxon>
        <taxon>Andropogonodae</taxon>
        <taxon>Andropogoneae</taxon>
        <taxon>Tripsacinae</taxon>
        <taxon>Zea</taxon>
    </lineage>
</organism>
<dbReference type="IntAct" id="A0A1D6ETU0">
    <property type="interactions" value="3"/>
</dbReference>
<feature type="active site" evidence="6">
    <location>
        <position position="951"/>
    </location>
</feature>
<gene>
    <name evidence="12" type="ORF">ZEAMMB73_Zm00001d006214</name>
</gene>
<dbReference type="InterPro" id="IPR008268">
    <property type="entry name" value="Peptidase_S16_AS"/>
</dbReference>
<feature type="domain" description="Lon N-terminal" evidence="11">
    <location>
        <begin position="242"/>
        <end position="459"/>
    </location>
</feature>
<dbReference type="Pfam" id="PF02190">
    <property type="entry name" value="LON_substr_bdg"/>
    <property type="match status" value="1"/>
</dbReference>
<dbReference type="Gene3D" id="3.30.230.10">
    <property type="match status" value="1"/>
</dbReference>
<dbReference type="STRING" id="4577.A0A1D6ETU0"/>
<evidence type="ECO:0000256" key="4">
    <source>
        <dbReference type="ARBA" id="ARBA00022825"/>
    </source>
</evidence>
<feature type="domain" description="Lon proteolytic" evidence="10">
    <location>
        <begin position="843"/>
        <end position="1002"/>
    </location>
</feature>
<dbReference type="InterPro" id="IPR003111">
    <property type="entry name" value="Lon_prtase_N"/>
</dbReference>
<feature type="region of interest" description="Disordered" evidence="9">
    <location>
        <begin position="304"/>
        <end position="332"/>
    </location>
</feature>
<evidence type="ECO:0000259" key="11">
    <source>
        <dbReference type="PROSITE" id="PS51787"/>
    </source>
</evidence>
<dbReference type="AlphaFoldDB" id="A0A1D6ETU0"/>
<dbReference type="EC" id="3.4.21.-" evidence="8"/>
<dbReference type="FunFam" id="1.20.58.1480:FF:000005">
    <property type="entry name" value="Lon protease homolog 2, peroxisomal"/>
    <property type="match status" value="1"/>
</dbReference>
<evidence type="ECO:0000256" key="7">
    <source>
        <dbReference type="RuleBase" id="RU000591"/>
    </source>
</evidence>
<protein>
    <recommendedName>
        <fullName evidence="8">Lon protease homolog</fullName>
        <ecNumber evidence="8">3.4.21.-</ecNumber>
    </recommendedName>
</protein>
<evidence type="ECO:0000256" key="5">
    <source>
        <dbReference type="ARBA" id="ARBA00022840"/>
    </source>
</evidence>
<dbReference type="FunFam" id="3.40.50.620:FF:000452">
    <property type="entry name" value="Lon protease homolog"/>
    <property type="match status" value="1"/>
</dbReference>
<dbReference type="Gene3D" id="3.40.50.620">
    <property type="entry name" value="HUPs"/>
    <property type="match status" value="1"/>
</dbReference>
<dbReference type="Gene3D" id="3.40.50.300">
    <property type="entry name" value="P-loop containing nucleotide triphosphate hydrolases"/>
    <property type="match status" value="1"/>
</dbReference>
<dbReference type="SUPFAM" id="SSF52402">
    <property type="entry name" value="Adenine nucleotide alpha hydrolases-like"/>
    <property type="match status" value="1"/>
</dbReference>
<name>A0A1D6ETU0_MAIZE</name>
<dbReference type="Pfam" id="PF22667">
    <property type="entry name" value="Lon_lid"/>
    <property type="match status" value="1"/>
</dbReference>
<dbReference type="PROSITE" id="PS51786">
    <property type="entry name" value="LON_PROTEOLYTIC"/>
    <property type="match status" value="1"/>
</dbReference>
<dbReference type="Pfam" id="PF00733">
    <property type="entry name" value="Asn_synthase"/>
    <property type="match status" value="1"/>
</dbReference>
<dbReference type="ExpressionAtlas" id="A0A1D6ETU0">
    <property type="expression patterns" value="baseline and differential"/>
</dbReference>
<keyword evidence="3 6" id="KW-0378">Hydrolase</keyword>
<dbReference type="InterPro" id="IPR020568">
    <property type="entry name" value="Ribosomal_Su5_D2-typ_SF"/>
</dbReference>
<dbReference type="Pfam" id="PF00004">
    <property type="entry name" value="AAA"/>
    <property type="match status" value="1"/>
</dbReference>
<evidence type="ECO:0000256" key="3">
    <source>
        <dbReference type="ARBA" id="ARBA00022801"/>
    </source>
</evidence>
<dbReference type="Pfam" id="PF05362">
    <property type="entry name" value="Lon_C"/>
    <property type="match status" value="1"/>
</dbReference>
<dbReference type="PANTHER" id="PTHR10046">
    <property type="entry name" value="ATP DEPENDENT LON PROTEASE FAMILY MEMBER"/>
    <property type="match status" value="1"/>
</dbReference>
<proteinExistence type="inferred from homology"/>
<evidence type="ECO:0000256" key="2">
    <source>
        <dbReference type="ARBA" id="ARBA00022741"/>
    </source>
</evidence>
<dbReference type="Gene3D" id="1.10.8.60">
    <property type="match status" value="1"/>
</dbReference>
<dbReference type="SMART" id="SM00382">
    <property type="entry name" value="AAA"/>
    <property type="match status" value="1"/>
</dbReference>
<dbReference type="SUPFAM" id="SSF54211">
    <property type="entry name" value="Ribosomal protein S5 domain 2-like"/>
    <property type="match status" value="1"/>
</dbReference>
<evidence type="ECO:0000256" key="6">
    <source>
        <dbReference type="PROSITE-ProRule" id="PRU01122"/>
    </source>
</evidence>
<feature type="active site" evidence="6">
    <location>
        <position position="908"/>
    </location>
</feature>
<evidence type="ECO:0000256" key="9">
    <source>
        <dbReference type="SAM" id="MobiDB-lite"/>
    </source>
</evidence>
<dbReference type="InterPro" id="IPR003959">
    <property type="entry name" value="ATPase_AAA_core"/>
</dbReference>
<dbReference type="GO" id="GO:0016887">
    <property type="term" value="F:ATP hydrolysis activity"/>
    <property type="evidence" value="ECO:0007669"/>
    <property type="project" value="InterPro"/>
</dbReference>
<keyword evidence="4 6" id="KW-0720">Serine protease</keyword>
<dbReference type="Gene3D" id="1.20.5.5270">
    <property type="match status" value="1"/>
</dbReference>
<dbReference type="GO" id="GO:0005524">
    <property type="term" value="F:ATP binding"/>
    <property type="evidence" value="ECO:0007669"/>
    <property type="project" value="UniProtKB-KW"/>
</dbReference>
<reference evidence="12" key="1">
    <citation type="submission" date="2015-12" db="EMBL/GenBank/DDBJ databases">
        <title>Update maize B73 reference genome by single molecule sequencing technologies.</title>
        <authorList>
            <consortium name="Maize Genome Sequencing Project"/>
            <person name="Ware D."/>
        </authorList>
    </citation>
    <scope>NUCLEOTIDE SEQUENCE [LARGE SCALE GENOMIC DNA]</scope>
    <source>
        <tissue evidence="12">Seedling</tissue>
    </source>
</reference>
<dbReference type="InterPro" id="IPR014721">
    <property type="entry name" value="Ribsml_uS5_D2-typ_fold_subgr"/>
</dbReference>
<dbReference type="GO" id="GO:0004176">
    <property type="term" value="F:ATP-dependent peptidase activity"/>
    <property type="evidence" value="ECO:0007669"/>
    <property type="project" value="UniProtKB-UniRule"/>
</dbReference>
<evidence type="ECO:0000313" key="12">
    <source>
        <dbReference type="EMBL" id="ONM23101.1"/>
    </source>
</evidence>
<dbReference type="GO" id="GO:0006529">
    <property type="term" value="P:asparagine biosynthetic process"/>
    <property type="evidence" value="ECO:0007669"/>
    <property type="project" value="InterPro"/>
</dbReference>
<dbReference type="InterPro" id="IPR003593">
    <property type="entry name" value="AAA+_ATPase"/>
</dbReference>
<evidence type="ECO:0000259" key="10">
    <source>
        <dbReference type="PROSITE" id="PS51786"/>
    </source>
</evidence>
<keyword evidence="5 7" id="KW-0067">ATP-binding</keyword>